<comment type="caution">
    <text evidence="1">The sequence shown here is derived from an EMBL/GenBank/DDBJ whole genome shotgun (WGS) entry which is preliminary data.</text>
</comment>
<gene>
    <name evidence="1" type="ORF">KPSA3_07601</name>
</gene>
<sequence>MLVTWSESSLVRLFLGLEGNQLIESPLLPLGLLIIFG</sequence>
<dbReference type="EMBL" id="BGKA01000300">
    <property type="protein sequence ID" value="GBH21553.1"/>
    <property type="molecule type" value="Genomic_DNA"/>
</dbReference>
<name>A0AAN4QCK1_PSESF</name>
<evidence type="ECO:0000313" key="2">
    <source>
        <dbReference type="Proteomes" id="UP000248291"/>
    </source>
</evidence>
<dbReference type="AlphaFoldDB" id="A0AAN4QCK1"/>
<proteinExistence type="predicted"/>
<accession>A0AAN4QCK1</accession>
<dbReference type="Proteomes" id="UP000248291">
    <property type="component" value="Unassembled WGS sequence"/>
</dbReference>
<organism evidence="1 2">
    <name type="scientific">Pseudomonas syringae pv. actinidiae</name>
    <dbReference type="NCBI Taxonomy" id="103796"/>
    <lineage>
        <taxon>Bacteria</taxon>
        <taxon>Pseudomonadati</taxon>
        <taxon>Pseudomonadota</taxon>
        <taxon>Gammaproteobacteria</taxon>
        <taxon>Pseudomonadales</taxon>
        <taxon>Pseudomonadaceae</taxon>
        <taxon>Pseudomonas</taxon>
        <taxon>Pseudomonas syringae</taxon>
    </lineage>
</organism>
<reference evidence="1 2" key="1">
    <citation type="submission" date="2018-04" db="EMBL/GenBank/DDBJ databases">
        <title>Draft genome sequence of Pseudomonas syringae pv. actinidiae biovar 3 strains isolated from kiwifruit in Kagawa prefecture.</title>
        <authorList>
            <person name="Tabuchi M."/>
            <person name="Saito M."/>
            <person name="Fujiwara S."/>
            <person name="Sasa N."/>
            <person name="Akimitsu K."/>
            <person name="Gomi K."/>
            <person name="Konishi-Sugita S."/>
            <person name="Hamano K."/>
            <person name="Kataoka I."/>
        </authorList>
    </citation>
    <scope>NUCLEOTIDE SEQUENCE [LARGE SCALE GENOMIC DNA]</scope>
    <source>
        <strain evidence="1 2">MAFF212211</strain>
    </source>
</reference>
<evidence type="ECO:0000313" key="1">
    <source>
        <dbReference type="EMBL" id="GBH21553.1"/>
    </source>
</evidence>
<protein>
    <submittedName>
        <fullName evidence="1">Uncharacterized protein</fullName>
    </submittedName>
</protein>